<sequence length="567" mass="65381">MKKTLNKHFPPPTLQELNTLYFNKTEKLEALPDNYTYSNSNTLKNKYGIKDFIRFVQKCEHDVAEAVVNLRQEALPKKFDSSYLKYLHKRLFENTFEWAGHTRDLPFKFEDGTVAVMRKIGSSSSIVSLAVGDKIKECLEKIDRTLSKKNNLQGLSREEFVNDAGEIFAFLTNVYPFREGNGLTQQIFFEKLAEAAGHKLDFSVATKERMTRIYSDAIMLKGDVDNTTTVKHLFEDISNPEKVRILKEFINYRIRVDVDSCNINDQIIVAPNEGDTYTGTYEADSPNSIMIKTMDSCVICHKDYLTPEQLKALKFGDKITFIAPITKNLDKILIPAEKLAPLTEKKIIETIINNIYILKNREEIEHLSKLVYGNSKILDQNLHLIHKNPETSKQLAEQIENSPQSISKFAGFKIWIIKSPKRKIAEKNFSKLSQAIEKYVDTIESTKNRILKEHQVEQRRVKQAIEMPSEAVLNILNSPKDKWNKYLESSPLLREEFNNFMSKIVLRLSTSEHKALNDADYKTLAESIGISENRARIITEIFNKAKEICIEFRAFQINKLKIMMIEN</sequence>
<evidence type="ECO:0000256" key="1">
    <source>
        <dbReference type="ARBA" id="ARBA00022679"/>
    </source>
</evidence>
<dbReference type="HOGENOM" id="CLU_024177_0_0_5"/>
<evidence type="ECO:0000256" key="4">
    <source>
        <dbReference type="ARBA" id="ARBA00022840"/>
    </source>
</evidence>
<dbReference type="Gene3D" id="1.10.3290.10">
    <property type="entry name" value="Fido-like domain"/>
    <property type="match status" value="1"/>
</dbReference>
<evidence type="ECO:0000256" key="6">
    <source>
        <dbReference type="ARBA" id="ARBA00047939"/>
    </source>
</evidence>
<evidence type="ECO:0000256" key="5">
    <source>
        <dbReference type="ARBA" id="ARBA00034531"/>
    </source>
</evidence>
<proteinExistence type="predicted"/>
<evidence type="ECO:0000313" key="9">
    <source>
        <dbReference type="EMBL" id="CBI76316.1"/>
    </source>
</evidence>
<comment type="catalytic activity">
    <reaction evidence="7">
        <text>L-tyrosyl-[protein] + ATP = O-(5'-adenylyl)-L-tyrosyl-[protein] + diphosphate</text>
        <dbReference type="Rhea" id="RHEA:54288"/>
        <dbReference type="Rhea" id="RHEA-COMP:10136"/>
        <dbReference type="Rhea" id="RHEA-COMP:13846"/>
        <dbReference type="ChEBI" id="CHEBI:30616"/>
        <dbReference type="ChEBI" id="CHEBI:33019"/>
        <dbReference type="ChEBI" id="CHEBI:46858"/>
        <dbReference type="ChEBI" id="CHEBI:83624"/>
        <dbReference type="EC" id="2.7.7.108"/>
    </reaction>
</comment>
<dbReference type="PANTHER" id="PTHR39560:SF1">
    <property type="entry name" value="PROTEIN ADENYLYLTRANSFERASE FIC-RELATED"/>
    <property type="match status" value="1"/>
</dbReference>
<dbReference type="SUPFAM" id="SSF140931">
    <property type="entry name" value="Fic-like"/>
    <property type="match status" value="1"/>
</dbReference>
<keyword evidence="10" id="KW-1185">Reference proteome</keyword>
<dbReference type="GO" id="GO:0051302">
    <property type="term" value="P:regulation of cell division"/>
    <property type="evidence" value="ECO:0007669"/>
    <property type="project" value="TreeGrafter"/>
</dbReference>
<dbReference type="InterPro" id="IPR003812">
    <property type="entry name" value="Fido"/>
</dbReference>
<dbReference type="Proteomes" id="UP000009101">
    <property type="component" value="Chromosome"/>
</dbReference>
<evidence type="ECO:0000256" key="2">
    <source>
        <dbReference type="ARBA" id="ARBA00022695"/>
    </source>
</evidence>
<dbReference type="PROSITE" id="PS51459">
    <property type="entry name" value="FIDO"/>
    <property type="match status" value="1"/>
</dbReference>
<keyword evidence="3" id="KW-0547">Nucleotide-binding</keyword>
<dbReference type="InterPro" id="IPR036597">
    <property type="entry name" value="Fido-like_dom_sf"/>
</dbReference>
<evidence type="ECO:0000313" key="10">
    <source>
        <dbReference type="Proteomes" id="UP000009101"/>
    </source>
</evidence>
<protein>
    <recommendedName>
        <fullName evidence="5">protein adenylyltransferase</fullName>
        <ecNumber evidence="5">2.7.7.108</ecNumber>
    </recommendedName>
</protein>
<dbReference type="InterPro" id="IPR040548">
    <property type="entry name" value="BepA_ID"/>
</dbReference>
<dbReference type="PANTHER" id="PTHR39560">
    <property type="entry name" value="PROTEIN ADENYLYLTRANSFERASE FIC-RELATED"/>
    <property type="match status" value="1"/>
</dbReference>
<dbReference type="Gene3D" id="2.40.50.140">
    <property type="entry name" value="Nucleic acid-binding proteins"/>
    <property type="match status" value="1"/>
</dbReference>
<dbReference type="OrthoDB" id="9813719at2"/>
<dbReference type="GO" id="GO:0070733">
    <property type="term" value="F:AMPylase activity"/>
    <property type="evidence" value="ECO:0007669"/>
    <property type="project" value="UniProtKB-EC"/>
</dbReference>
<dbReference type="Pfam" id="PF02661">
    <property type="entry name" value="Fic"/>
    <property type="match status" value="1"/>
</dbReference>
<evidence type="ECO:0000256" key="7">
    <source>
        <dbReference type="ARBA" id="ARBA00048696"/>
    </source>
</evidence>
<keyword evidence="1" id="KW-0808">Transferase</keyword>
<organism evidence="9 10">
    <name type="scientific">Bartonella clarridgeiae (strain CCUG 45776 / CIP 104772 / 73)</name>
    <dbReference type="NCBI Taxonomy" id="696125"/>
    <lineage>
        <taxon>Bacteria</taxon>
        <taxon>Pseudomonadati</taxon>
        <taxon>Pseudomonadota</taxon>
        <taxon>Alphaproteobacteria</taxon>
        <taxon>Hyphomicrobiales</taxon>
        <taxon>Bartonellaceae</taxon>
        <taxon>Bartonella</taxon>
    </lineage>
</organism>
<dbReference type="STRING" id="696125.BARCL_0635"/>
<dbReference type="EC" id="2.7.7.108" evidence="5"/>
<gene>
    <name evidence="9" type="ordered locus">BARCL_0635</name>
</gene>
<keyword evidence="4" id="KW-0067">ATP-binding</keyword>
<comment type="catalytic activity">
    <reaction evidence="6">
        <text>L-threonyl-[protein] + ATP = 3-O-(5'-adenylyl)-L-threonyl-[protein] + diphosphate</text>
        <dbReference type="Rhea" id="RHEA:54292"/>
        <dbReference type="Rhea" id="RHEA-COMP:11060"/>
        <dbReference type="Rhea" id="RHEA-COMP:13847"/>
        <dbReference type="ChEBI" id="CHEBI:30013"/>
        <dbReference type="ChEBI" id="CHEBI:30616"/>
        <dbReference type="ChEBI" id="CHEBI:33019"/>
        <dbReference type="ChEBI" id="CHEBI:138113"/>
        <dbReference type="EC" id="2.7.7.108"/>
    </reaction>
</comment>
<feature type="domain" description="Fido" evidence="8">
    <location>
        <begin position="79"/>
        <end position="236"/>
    </location>
</feature>
<reference evidence="10" key="1">
    <citation type="submission" date="2009-11" db="EMBL/GenBank/DDBJ databases">
        <title>Genome sequencing of Bartonella species and comparative genomics.</title>
        <authorList>
            <person name="Engel P."/>
            <person name="Salzburger W."/>
            <person name="Marius L."/>
            <person name="Chao-Chin C."/>
            <person name="Soichi M."/>
            <person name="Christa L."/>
            <person name="Alexandra C."/>
            <person name="Aurelie L."/>
            <person name="Claudine M."/>
            <person name="Stephan S.C."/>
            <person name="Christoph D."/>
        </authorList>
    </citation>
    <scope>NUCLEOTIDE SEQUENCE [LARGE SCALE GENOMIC DNA]</scope>
    <source>
        <strain evidence="10">CIP 104772 / 73</strain>
    </source>
</reference>
<name>E6YHH8_BARC7</name>
<reference evidence="9 10" key="2">
    <citation type="journal article" date="2011" name="PLoS Genet.">
        <title>Parallel evolution of a type IV secretion system in radiating lineages of the host-restricted bacterial pathogen Bartonella.</title>
        <authorList>
            <person name="Engel P."/>
            <person name="Salzburger W."/>
            <person name="Liesch M."/>
            <person name="Chang C.C."/>
            <person name="Maruyama S."/>
            <person name="Lanz C."/>
            <person name="Calteau A."/>
            <person name="Lajus A."/>
            <person name="Medigue C."/>
            <person name="Schuster S.C."/>
            <person name="Dehio C."/>
        </authorList>
    </citation>
    <scope>NUCLEOTIDE SEQUENCE [LARGE SCALE GENOMIC DNA]</scope>
    <source>
        <strain evidence="10">CIP 104772 / 73</strain>
    </source>
</reference>
<dbReference type="Pfam" id="PF18543">
    <property type="entry name" value="ID"/>
    <property type="match status" value="1"/>
</dbReference>
<dbReference type="EMBL" id="FN645454">
    <property type="protein sequence ID" value="CBI76316.1"/>
    <property type="molecule type" value="Genomic_DNA"/>
</dbReference>
<accession>E6YHH8</accession>
<dbReference type="eggNOG" id="COG2184">
    <property type="taxonomic scope" value="Bacteria"/>
</dbReference>
<dbReference type="RefSeq" id="WP_013544968.1">
    <property type="nucleotide sequence ID" value="NC_014932.1"/>
</dbReference>
<dbReference type="KEGG" id="bcd:BARCL_0635"/>
<keyword evidence="2" id="KW-0548">Nucleotidyltransferase</keyword>
<dbReference type="InterPro" id="IPR012340">
    <property type="entry name" value="NA-bd_OB-fold"/>
</dbReference>
<evidence type="ECO:0000259" key="8">
    <source>
        <dbReference type="PROSITE" id="PS51459"/>
    </source>
</evidence>
<dbReference type="NCBIfam" id="NF033856">
    <property type="entry name" value="T4SS_effec_BID"/>
    <property type="match status" value="1"/>
</dbReference>
<evidence type="ECO:0000256" key="3">
    <source>
        <dbReference type="ARBA" id="ARBA00022741"/>
    </source>
</evidence>
<dbReference type="AlphaFoldDB" id="E6YHH8"/>
<dbReference type="GO" id="GO:0005524">
    <property type="term" value="F:ATP binding"/>
    <property type="evidence" value="ECO:0007669"/>
    <property type="project" value="UniProtKB-KW"/>
</dbReference>